<dbReference type="EMBL" id="JBFNQD010000009">
    <property type="protein sequence ID" value="MEW9308643.1"/>
    <property type="molecule type" value="Genomic_DNA"/>
</dbReference>
<protein>
    <submittedName>
        <fullName evidence="1">Uncharacterized protein</fullName>
    </submittedName>
</protein>
<name>A0ABV3PSL1_9HYPH</name>
<evidence type="ECO:0000313" key="2">
    <source>
        <dbReference type="Proteomes" id="UP001555786"/>
    </source>
</evidence>
<gene>
    <name evidence="1" type="ORF">ABXS05_24025</name>
</gene>
<sequence>MPTVVPGILADQVKAVSNTALPASLATYAQMWAVGVKGPLYDIYFVETLGGPRTICFMKLYFRFVAGKSETWTSQQEMVGFATRWQADIQNKFNMKSLTTTSTGRIVGLEFHFGSGLYSWEPGDHWTIDVVKVPKGQFYTSNVEHAHGNIVGRTTLFSNDLGPITRQADNKSYRQRPAIHEFVHMIGLPDEYEEKCDADGMRADGFKCSGKPRDPRYVKDYPSVANLGERIRFDHLDAIRNWTKLVAPLSPVEKDRPSLKGITDALAFLKGAPGTDDKTPVMLAKLR</sequence>
<evidence type="ECO:0000313" key="1">
    <source>
        <dbReference type="EMBL" id="MEW9308643.1"/>
    </source>
</evidence>
<keyword evidence="2" id="KW-1185">Reference proteome</keyword>
<proteinExistence type="predicted"/>
<dbReference type="RefSeq" id="WP_367625625.1">
    <property type="nucleotide sequence ID" value="NZ_JBFNQD010000009.1"/>
</dbReference>
<reference evidence="1 2" key="1">
    <citation type="submission" date="2024-07" db="EMBL/GenBank/DDBJ databases">
        <title>Description of Labrys sedimenti sp. nov., isolated from a diclofenac-degrading enrichment culture.</title>
        <authorList>
            <person name="Tancsics A."/>
            <person name="Csepanyi A."/>
        </authorList>
    </citation>
    <scope>NUCLEOTIDE SEQUENCE [LARGE SCALE GENOMIC DNA]</scope>
    <source>
        <strain evidence="1 2">LMG 23578</strain>
    </source>
</reference>
<comment type="caution">
    <text evidence="1">The sequence shown here is derived from an EMBL/GenBank/DDBJ whole genome shotgun (WGS) entry which is preliminary data.</text>
</comment>
<dbReference type="Proteomes" id="UP001555786">
    <property type="component" value="Unassembled WGS sequence"/>
</dbReference>
<organism evidence="1 2">
    <name type="scientific">Labrys neptuniae</name>
    <dbReference type="NCBI Taxonomy" id="376174"/>
    <lineage>
        <taxon>Bacteria</taxon>
        <taxon>Pseudomonadati</taxon>
        <taxon>Pseudomonadota</taxon>
        <taxon>Alphaproteobacteria</taxon>
        <taxon>Hyphomicrobiales</taxon>
        <taxon>Xanthobacteraceae</taxon>
        <taxon>Labrys</taxon>
    </lineage>
</organism>
<accession>A0ABV3PSL1</accession>